<dbReference type="Pfam" id="PF01094">
    <property type="entry name" value="ANF_receptor"/>
    <property type="match status" value="1"/>
</dbReference>
<accession>A0AAN0N6H5</accession>
<keyword evidence="5 8" id="KW-0472">Membrane</keyword>
<evidence type="ECO:0000259" key="9">
    <source>
        <dbReference type="Pfam" id="PF00060"/>
    </source>
</evidence>
<proteinExistence type="evidence at transcript level"/>
<dbReference type="SUPFAM" id="SSF53822">
    <property type="entry name" value="Periplasmic binding protein-like I"/>
    <property type="match status" value="1"/>
</dbReference>
<dbReference type="Gene3D" id="1.10.287.70">
    <property type="match status" value="1"/>
</dbReference>
<evidence type="ECO:0000313" key="11">
    <source>
        <dbReference type="EMBL" id="WRW34062.1"/>
    </source>
</evidence>
<protein>
    <submittedName>
        <fullName evidence="11">Glutamate receptor ionotropic kainate-3 like protein</fullName>
    </submittedName>
</protein>
<keyword evidence="6" id="KW-0628">Postsynaptic cell membrane</keyword>
<dbReference type="GO" id="GO:0015276">
    <property type="term" value="F:ligand-gated monoatomic ion channel activity"/>
    <property type="evidence" value="ECO:0007669"/>
    <property type="project" value="InterPro"/>
</dbReference>
<feature type="transmembrane region" description="Helical" evidence="8">
    <location>
        <begin position="911"/>
        <end position="937"/>
    </location>
</feature>
<keyword evidence="4" id="KW-0770">Synapse</keyword>
<evidence type="ECO:0000256" key="8">
    <source>
        <dbReference type="SAM" id="Phobius"/>
    </source>
</evidence>
<evidence type="ECO:0000256" key="6">
    <source>
        <dbReference type="ARBA" id="ARBA00023257"/>
    </source>
</evidence>
<sequence>MKNPINSSGIFETNSPEIEKSFIHLIKKANISSSNFKIDYEIRHITSLENSYQANKAACDLIQSGVWAFYSSKSNQLSWILDSYADYFNIPYFNINSLSAFKNKNFTFNLNIDQNFLTDAISSILTKKTQFIFFYQNFEDLIFYKDLLKNNYDLKFVLINQDEIIPNVLEQSKIAGETQFIIALSLKKTEKFLFQALKMGMITEYHRYYLINLDASLLNLSLFENLNKNFTWFNLQKIIYTEQKTLDYYLMKDAVNLYLDAIRQLVKESTKIYPPKTNKTLCSSLFKNSIEDLSTKYKWKSGERLLNKLKQIKFFGQTGIIKFNSSNKRDSLDLEIKRLTKKKIEKIGDWNNLVGVKIFNFDTNLTLEVSKKVFKIGVLDLEPFAFLDERTPAQWPLKHRLKGIYIDLIELLHKEIKFKDYELYLINREEYFSNFYNFLNEKYFRKYRNQDINFGLMEENFDFVIGELIDSNQIYPKKLPAQPFFTLSIVALFIEETLCDSFDNIKSLKNSNFYSNFDNYFCSNHFALYQPIFKVFDFDLWLSLVVCYIFVSFLVYFIINFGQNNTNNLIDSLSKCEKKNNQFKKTLNKLNKKSKNSKKIIKENQIKENTKEQNKIYEYYDENIAISNINNQKQLIICDEDLSLVELNMNNLNNQSDESIILDENQLIDNLSKNQLNILQISQLEPSFKQKTIIESIPTQNIILNQDINILNENEIIQSSFNNLNNTRILNRNFNSTIDSSLFQIQNNSQFIPLYFNKNKTDENILENSSTNNFSIVGFELVDEQLNKNYQDTIYQNNIYQENENISFINKNLNDSEKLNFLNSFVVQNTSKNIENSIPEKLIKFPLTKQENLSKTNQANISLLNLKNNSIEYKLNENYNLKPINLSTCFWYTFAVACHQKTLFKRSSFSICFISSIWRFFTIIIFCIFTANLTAYLNKIAFLSTHSFPLIPASLKPEIQFVCSWPTCNLIQSSKNQFMQQINDKIYKINSDQGKKVFLERLIQGNTIYLTNEFEANYLKSKFCNLTIMKLNEKFLGLDLIKYNSLNDKNDQFELQLENKEKNIKSTFKSLNKIDFKKSYFHKLIDLLMNKKVNEDKKPNKFKNKVYNFDSNSLIQNFGLTFQFQSPYHQVFEQKIITLKEKNLIASLLYKWKKLTSPCNSKENFNSWFSFNSHNLDDQYLHNNRPIPVDGNIEKFKNSENNLKANHFRTNLKFDQSYCATEDKSNSWINSLLNKFFKITNCSFSDEKNPWLKRIIFLLALGLSISCLMVLIEIFISIVTNKDKNLKKNNQTMLANNNLSTFPQNSCLNTDVKNENNKNVDDSISTINKFENSIVSTNNSSNIPSLIIHQNCQVDKNLLNTNFENTMNMSVTNDYNQKNPNRPQHFTFISEPLDEISIETNDGHVLSYQLNDSHQKYINFNLEHQKKASLKAIVYSNQLESSI</sequence>
<reference evidence="11" key="1">
    <citation type="submission" date="2024-01" db="EMBL/GenBank/DDBJ databases">
        <title>Genome insights into chemosensory and detoxification machineries of broad mite, Polyphagotarsonemus latus (Tarsonemidae: Acari).</title>
        <authorList>
            <person name="Muthugoundar M."/>
            <person name="P J A."/>
            <person name="Augustine N."/>
        </authorList>
    </citation>
    <scope>NUCLEOTIDE SEQUENCE</scope>
</reference>
<name>A0AAN0N6H5_9ACAR</name>
<evidence type="ECO:0000256" key="4">
    <source>
        <dbReference type="ARBA" id="ARBA00023018"/>
    </source>
</evidence>
<evidence type="ECO:0000256" key="3">
    <source>
        <dbReference type="ARBA" id="ARBA00022989"/>
    </source>
</evidence>
<dbReference type="Pfam" id="PF00060">
    <property type="entry name" value="Lig_chan"/>
    <property type="match status" value="1"/>
</dbReference>
<dbReference type="InterPro" id="IPR001320">
    <property type="entry name" value="Iontro_rcpt_C"/>
</dbReference>
<dbReference type="EMBL" id="PP154988">
    <property type="protein sequence ID" value="WRW34062.1"/>
    <property type="molecule type" value="mRNA"/>
</dbReference>
<evidence type="ECO:0000256" key="5">
    <source>
        <dbReference type="ARBA" id="ARBA00023136"/>
    </source>
</evidence>
<dbReference type="InterPro" id="IPR001828">
    <property type="entry name" value="ANF_lig-bd_rcpt"/>
</dbReference>
<feature type="transmembrane region" description="Helical" evidence="8">
    <location>
        <begin position="1255"/>
        <end position="1279"/>
    </location>
</feature>
<dbReference type="Gene3D" id="3.40.50.2300">
    <property type="match status" value="2"/>
</dbReference>
<keyword evidence="11" id="KW-0675">Receptor</keyword>
<dbReference type="GO" id="GO:0045211">
    <property type="term" value="C:postsynaptic membrane"/>
    <property type="evidence" value="ECO:0007669"/>
    <property type="project" value="UniProtKB-SubCell"/>
</dbReference>
<feature type="domain" description="Receptor ligand binding region" evidence="10">
    <location>
        <begin position="33"/>
        <end position="340"/>
    </location>
</feature>
<comment type="similarity">
    <text evidence="1">Belongs to the glutamate-gated ion channel (TC 1.A.10.1) family.</text>
</comment>
<feature type="domain" description="Ionotropic glutamate receptor C-terminal" evidence="9">
    <location>
        <begin position="879"/>
        <end position="938"/>
    </location>
</feature>
<feature type="transmembrane region" description="Helical" evidence="8">
    <location>
        <begin position="540"/>
        <end position="559"/>
    </location>
</feature>
<evidence type="ECO:0000256" key="7">
    <source>
        <dbReference type="ARBA" id="ARBA00034100"/>
    </source>
</evidence>
<keyword evidence="2 8" id="KW-0812">Transmembrane</keyword>
<organism evidence="11">
    <name type="scientific">Polyphagotarsonemus latus</name>
    <dbReference type="NCBI Taxonomy" id="1204166"/>
    <lineage>
        <taxon>Eukaryota</taxon>
        <taxon>Metazoa</taxon>
        <taxon>Ecdysozoa</taxon>
        <taxon>Arthropoda</taxon>
        <taxon>Chelicerata</taxon>
        <taxon>Arachnida</taxon>
        <taxon>Acari</taxon>
        <taxon>Acariformes</taxon>
        <taxon>Trombidiformes</taxon>
        <taxon>Prostigmata</taxon>
        <taxon>Eleutherengona</taxon>
        <taxon>Heterostigmata</taxon>
        <taxon>Tarsonemoidea</taxon>
        <taxon>Tarsonemidae</taxon>
        <taxon>Polyphagotarsonemus</taxon>
    </lineage>
</organism>
<comment type="subcellular location">
    <subcellularLocation>
        <location evidence="7">Postsynaptic cell membrane</location>
    </subcellularLocation>
</comment>
<dbReference type="InterPro" id="IPR028082">
    <property type="entry name" value="Peripla_BP_I"/>
</dbReference>
<evidence type="ECO:0000256" key="2">
    <source>
        <dbReference type="ARBA" id="ARBA00022692"/>
    </source>
</evidence>
<evidence type="ECO:0000259" key="10">
    <source>
        <dbReference type="Pfam" id="PF01094"/>
    </source>
</evidence>
<evidence type="ECO:0000256" key="1">
    <source>
        <dbReference type="ARBA" id="ARBA00008685"/>
    </source>
</evidence>
<keyword evidence="3 8" id="KW-1133">Transmembrane helix</keyword>